<sequence>MSTMADSYNAPFVRSSLEEMLESLQRKDDKPVDLPPALPSRPSSKARLPSSRKSLPVNFKVGDENGAGSIDDKDEFMRGGFGRRRKKKDVEQPGESPYAGMIGEKRKDGMRVDRSLSDLQPIMSPRSREYEWEDDIGYFIKKKLSVWCRLSSGSWVLGRIQSTSGDKVLLLLSDGRVIKALKGDLFPANPDILDGSDDLMQLNFLNEPSVFHNLQHRYSKDLIYCKAGPLLISVNPLKDLQIYENDIVTAYRLKLLDIPHVYATVNTAHSEMMKDGLNQSIILSGESGAGKTEVAKHAIEYLTSLTGGDTGLQRKINHSSCILEAFGNAQTSMNDNASRYGKLTELHFTSTGKICCSRVQTFFLEKVIVPLAIVLFVPFQFSRLSFIEVMLVCYQSRVVQQANGERSFHIFYQLCAGATQSLKARLSLNAASFYKYLNKSDSVRIPGAEDERRFHTLVEALEIVGICKEDQESVFSLVAAVLWLGNITFTEGNNGQVEVVADDAISTVSRLLECSTHDLIAALSTPNIQADSESKLTVEQALASRDALASYIYVSLFEWLVEEINRSFEAGKGHTGSTISVLDIFGFETYSKNSFEQLCINYANERLQQHYNRHLLKLLQEEFEMEGIDFNKVHFQDNQDCLNLFEKNPRGLFSLLDEESNSAKASDMTFSNNLKQHLSGNSCYRSEQGGNFSVRHYAGEVTYNKDGFLTKNRDSLHRKSIQLLASCSCHLPQLFASKLLQQYDSSRKFDCLNQNVGTQFKGQIFKLIQQLESSAPHFILCIRPNSKQLPDVFEKEFASRQLRCHGILEVVRMHRCGYPTRMTHQEFVSRFGILLGDIDNVSQDPLSKASAILQQHRIPPTSYQVGYTRLFFRTGQVDQLELIKNKALDGALDAQKLSQTQYTCRQFISLKIGVITLQSFIRGENARREYSFLRKLSSKELLSIKTLQGNQKTVQLQSAIRGCLARQQFIQMQSAQRLGDEMAFSPKVFARETPKGLPQENTVVSPSNMQDIRVQLVKAEATLGQKEEENAALRQQLQQLQSKWSGHEAKMRIMEDAWQQQMTSLQASLAAAKNSLAADNTPAEPRRFMVSPSPLSDSEDTMSMGNQTGASSPRPCFGSIPESHTGQEANGKSAPLGHLAKEFEQRKQIFDEEAKSLGSHNNPEQQLRQLKLRFAQWKKDYKVRLREAKAKLRKQGHADMERSHRKWWGKKHRKQPTS</sequence>
<dbReference type="CDD" id="cd01383">
    <property type="entry name" value="MYSc_Myo8"/>
    <property type="match status" value="1"/>
</dbReference>
<dbReference type="GO" id="GO:0016459">
    <property type="term" value="C:myosin complex"/>
    <property type="evidence" value="ECO:0007669"/>
    <property type="project" value="UniProtKB-KW"/>
</dbReference>
<comment type="similarity">
    <text evidence="8">Belongs to the TRAFAC class myosin-kinesin ATPase superfamily. Myosin family.</text>
</comment>
<dbReference type="PRINTS" id="PR00193">
    <property type="entry name" value="MYOSINHEAVY"/>
</dbReference>
<keyword evidence="6 8" id="KW-0505">Motor protein</keyword>
<dbReference type="Gene3D" id="1.20.58.530">
    <property type="match status" value="1"/>
</dbReference>
<accession>A0A7N0UYJ5</accession>
<dbReference type="PROSITE" id="PS51844">
    <property type="entry name" value="SH3_LIKE"/>
    <property type="match status" value="1"/>
</dbReference>
<dbReference type="Pfam" id="PF25369">
    <property type="entry name" value="SH3_VIII-1_N"/>
    <property type="match status" value="1"/>
</dbReference>
<evidence type="ECO:0000256" key="8">
    <source>
        <dbReference type="PROSITE-ProRule" id="PRU00782"/>
    </source>
</evidence>
<feature type="compositionally biased region" description="Polar residues" evidence="10">
    <location>
        <begin position="1093"/>
        <end position="1111"/>
    </location>
</feature>
<dbReference type="PANTHER" id="PTHR13140">
    <property type="entry name" value="MYOSIN"/>
    <property type="match status" value="1"/>
</dbReference>
<keyword evidence="1 8" id="KW-0547">Nucleotide-binding</keyword>
<evidence type="ECO:0000256" key="10">
    <source>
        <dbReference type="SAM" id="MobiDB-lite"/>
    </source>
</evidence>
<dbReference type="Proteomes" id="UP000594263">
    <property type="component" value="Unplaced"/>
</dbReference>
<evidence type="ECO:0000256" key="6">
    <source>
        <dbReference type="ARBA" id="ARBA00023175"/>
    </source>
</evidence>
<dbReference type="FunFam" id="1.10.10.820:FF:000001">
    <property type="entry name" value="Myosin heavy chain"/>
    <property type="match status" value="1"/>
</dbReference>
<keyword evidence="5 8" id="KW-0518">Myosin</keyword>
<feature type="region of interest" description="Disordered" evidence="10">
    <location>
        <begin position="20"/>
        <end position="110"/>
    </location>
</feature>
<dbReference type="GO" id="GO:0005524">
    <property type="term" value="F:ATP binding"/>
    <property type="evidence" value="ECO:0007669"/>
    <property type="project" value="UniProtKB-UniRule"/>
</dbReference>
<dbReference type="InterPro" id="IPR004009">
    <property type="entry name" value="SH3_Myosin"/>
</dbReference>
<evidence type="ECO:0000259" key="12">
    <source>
        <dbReference type="PROSITE" id="PS51844"/>
    </source>
</evidence>
<dbReference type="Pfam" id="PF00063">
    <property type="entry name" value="Myosin_head"/>
    <property type="match status" value="2"/>
</dbReference>
<dbReference type="PROSITE" id="PS00675">
    <property type="entry name" value="SIGMA54_INTERACT_1"/>
    <property type="match status" value="1"/>
</dbReference>
<dbReference type="GO" id="GO:0005516">
    <property type="term" value="F:calmodulin binding"/>
    <property type="evidence" value="ECO:0007669"/>
    <property type="project" value="UniProtKB-KW"/>
</dbReference>
<feature type="region of interest" description="Disordered" evidence="10">
    <location>
        <begin position="1190"/>
        <end position="1218"/>
    </location>
</feature>
<dbReference type="SMART" id="SM00242">
    <property type="entry name" value="MYSc"/>
    <property type="match status" value="1"/>
</dbReference>
<organism evidence="13 14">
    <name type="scientific">Kalanchoe fedtschenkoi</name>
    <name type="common">Lavender scallops</name>
    <name type="synonym">South American air plant</name>
    <dbReference type="NCBI Taxonomy" id="63787"/>
    <lineage>
        <taxon>Eukaryota</taxon>
        <taxon>Viridiplantae</taxon>
        <taxon>Streptophyta</taxon>
        <taxon>Embryophyta</taxon>
        <taxon>Tracheophyta</taxon>
        <taxon>Spermatophyta</taxon>
        <taxon>Magnoliopsida</taxon>
        <taxon>eudicotyledons</taxon>
        <taxon>Gunneridae</taxon>
        <taxon>Pentapetalae</taxon>
        <taxon>Saxifragales</taxon>
        <taxon>Crassulaceae</taxon>
        <taxon>Kalanchoe</taxon>
    </lineage>
</organism>
<evidence type="ECO:0000313" key="14">
    <source>
        <dbReference type="Proteomes" id="UP000594263"/>
    </source>
</evidence>
<dbReference type="GO" id="GO:0030048">
    <property type="term" value="P:actin filament-based movement"/>
    <property type="evidence" value="ECO:0007669"/>
    <property type="project" value="UniProtKB-ARBA"/>
</dbReference>
<evidence type="ECO:0000256" key="4">
    <source>
        <dbReference type="ARBA" id="ARBA00023054"/>
    </source>
</evidence>
<evidence type="ECO:0000256" key="7">
    <source>
        <dbReference type="ARBA" id="ARBA00023203"/>
    </source>
</evidence>
<dbReference type="InterPro" id="IPR025662">
    <property type="entry name" value="Sigma_54_int_dom_ATP-bd_1"/>
</dbReference>
<feature type="domain" description="Myosin motor" evidence="11">
    <location>
        <begin position="194"/>
        <end position="885"/>
    </location>
</feature>
<dbReference type="GO" id="GO:0005737">
    <property type="term" value="C:cytoplasm"/>
    <property type="evidence" value="ECO:0007669"/>
    <property type="project" value="TreeGrafter"/>
</dbReference>
<reference evidence="13" key="1">
    <citation type="submission" date="2021-01" db="UniProtKB">
        <authorList>
            <consortium name="EnsemblPlants"/>
        </authorList>
    </citation>
    <scope>IDENTIFICATION</scope>
</reference>
<dbReference type="PROSITE" id="PS50096">
    <property type="entry name" value="IQ"/>
    <property type="match status" value="2"/>
</dbReference>
<feature type="domain" description="Myosin N-terminal SH3-like" evidence="12">
    <location>
        <begin position="141"/>
        <end position="190"/>
    </location>
</feature>
<evidence type="ECO:0000256" key="2">
    <source>
        <dbReference type="ARBA" id="ARBA00022840"/>
    </source>
</evidence>
<keyword evidence="4 9" id="KW-0175">Coiled coil</keyword>
<dbReference type="InterPro" id="IPR036022">
    <property type="entry name" value="MYSc_Myo8"/>
</dbReference>
<feature type="compositionally biased region" description="Basic residues" evidence="10">
    <location>
        <begin position="1203"/>
        <end position="1218"/>
    </location>
</feature>
<dbReference type="Gene3D" id="1.10.10.820">
    <property type="match status" value="1"/>
</dbReference>
<dbReference type="InterPro" id="IPR036961">
    <property type="entry name" value="Kinesin_motor_dom_sf"/>
</dbReference>
<dbReference type="SUPFAM" id="SSF52540">
    <property type="entry name" value="P-loop containing nucleoside triphosphate hydrolases"/>
    <property type="match status" value="1"/>
</dbReference>
<dbReference type="InterPro" id="IPR027417">
    <property type="entry name" value="P-loop_NTPase"/>
</dbReference>
<evidence type="ECO:0000256" key="9">
    <source>
        <dbReference type="SAM" id="Coils"/>
    </source>
</evidence>
<dbReference type="GO" id="GO:0000146">
    <property type="term" value="F:microfilament motor activity"/>
    <property type="evidence" value="ECO:0007669"/>
    <property type="project" value="TreeGrafter"/>
</dbReference>
<dbReference type="Gene3D" id="1.20.5.4820">
    <property type="match status" value="1"/>
</dbReference>
<evidence type="ECO:0000256" key="1">
    <source>
        <dbReference type="ARBA" id="ARBA00022741"/>
    </source>
</evidence>
<dbReference type="Gramene" id="Kaladp0095s0034.1.v1.1">
    <property type="protein sequence ID" value="Kaladp0095s0034.1.v1.1"/>
    <property type="gene ID" value="Kaladp0095s0034.v1.1"/>
</dbReference>
<dbReference type="Gene3D" id="1.20.120.720">
    <property type="entry name" value="Myosin VI head, motor domain, U50 subdomain"/>
    <property type="match status" value="1"/>
</dbReference>
<dbReference type="GO" id="GO:0051015">
    <property type="term" value="F:actin filament binding"/>
    <property type="evidence" value="ECO:0007669"/>
    <property type="project" value="TreeGrafter"/>
</dbReference>
<dbReference type="GO" id="GO:0007015">
    <property type="term" value="P:actin filament organization"/>
    <property type="evidence" value="ECO:0007669"/>
    <property type="project" value="TreeGrafter"/>
</dbReference>
<keyword evidence="3" id="KW-0112">Calmodulin-binding</keyword>
<dbReference type="Pfam" id="PF00612">
    <property type="entry name" value="IQ"/>
    <property type="match status" value="2"/>
</dbReference>
<dbReference type="PANTHER" id="PTHR13140:SF706">
    <property type="entry name" value="DILUTE CLASS UNCONVENTIONAL MYOSIN, ISOFORM C"/>
    <property type="match status" value="1"/>
</dbReference>
<dbReference type="InterPro" id="IPR001609">
    <property type="entry name" value="Myosin_head_motor_dom-like"/>
</dbReference>
<keyword evidence="7 8" id="KW-0009">Actin-binding</keyword>
<keyword evidence="14" id="KW-1185">Reference proteome</keyword>
<evidence type="ECO:0000256" key="3">
    <source>
        <dbReference type="ARBA" id="ARBA00022860"/>
    </source>
</evidence>
<dbReference type="AlphaFoldDB" id="A0A7N0UYJ5"/>
<feature type="region of interest" description="Actin-binding" evidence="8">
    <location>
        <begin position="764"/>
        <end position="786"/>
    </location>
</feature>
<proteinExistence type="inferred from homology"/>
<dbReference type="InterPro" id="IPR000048">
    <property type="entry name" value="IQ_motif_EF-hand-BS"/>
</dbReference>
<protein>
    <submittedName>
        <fullName evidence="13">Uncharacterized protein</fullName>
    </submittedName>
</protein>
<feature type="binding site" evidence="8">
    <location>
        <begin position="285"/>
        <end position="292"/>
    </location>
    <ligand>
        <name>ATP</name>
        <dbReference type="ChEBI" id="CHEBI:30616"/>
    </ligand>
</feature>
<dbReference type="PROSITE" id="PS51456">
    <property type="entry name" value="MYOSIN_MOTOR"/>
    <property type="match status" value="1"/>
</dbReference>
<feature type="compositionally biased region" description="Basic and acidic residues" evidence="10">
    <location>
        <begin position="1190"/>
        <end position="1202"/>
    </location>
</feature>
<evidence type="ECO:0000256" key="5">
    <source>
        <dbReference type="ARBA" id="ARBA00023123"/>
    </source>
</evidence>
<dbReference type="GO" id="GO:0016020">
    <property type="term" value="C:membrane"/>
    <property type="evidence" value="ECO:0007669"/>
    <property type="project" value="TreeGrafter"/>
</dbReference>
<keyword evidence="2 8" id="KW-0067">ATP-binding</keyword>
<evidence type="ECO:0000259" key="11">
    <source>
        <dbReference type="PROSITE" id="PS51456"/>
    </source>
</evidence>
<dbReference type="InterPro" id="IPR057535">
    <property type="entry name" value="MYO1-3_N_SH3"/>
</dbReference>
<dbReference type="EnsemblPlants" id="Kaladp0095s0034.1.v1.1">
    <property type="protein sequence ID" value="Kaladp0095s0034.1.v1.1"/>
    <property type="gene ID" value="Kaladp0095s0034.v1.1"/>
</dbReference>
<name>A0A7N0UYJ5_KALFE</name>
<dbReference type="Gene3D" id="3.40.850.10">
    <property type="entry name" value="Kinesin motor domain"/>
    <property type="match status" value="2"/>
</dbReference>
<evidence type="ECO:0000313" key="13">
    <source>
        <dbReference type="EnsemblPlants" id="Kaladp0095s0034.1.v1.1"/>
    </source>
</evidence>
<feature type="coiled-coil region" evidence="9">
    <location>
        <begin position="1009"/>
        <end position="1050"/>
    </location>
</feature>
<feature type="region of interest" description="Disordered" evidence="10">
    <location>
        <begin position="1076"/>
        <end position="1113"/>
    </location>
</feature>